<comment type="caution">
    <text evidence="2">The sequence shown here is derived from an EMBL/GenBank/DDBJ whole genome shotgun (WGS) entry which is preliminary data.</text>
</comment>
<evidence type="ECO:0008006" key="4">
    <source>
        <dbReference type="Google" id="ProtNLM"/>
    </source>
</evidence>
<dbReference type="Proteomes" id="UP001251849">
    <property type="component" value="Unassembled WGS sequence"/>
</dbReference>
<protein>
    <recommendedName>
        <fullName evidence="4">DUF3618 domain-containing protein</fullName>
    </recommendedName>
</protein>
<keyword evidence="1" id="KW-1133">Transmembrane helix</keyword>
<evidence type="ECO:0000313" key="3">
    <source>
        <dbReference type="Proteomes" id="UP001251849"/>
    </source>
</evidence>
<gene>
    <name evidence="2" type="ORF">Q9S71_12790</name>
</gene>
<organism evidence="2 3">
    <name type="scientific">Microbacterium gawkjiense</name>
    <dbReference type="NCBI Taxonomy" id="3067309"/>
    <lineage>
        <taxon>Bacteria</taxon>
        <taxon>Bacillati</taxon>
        <taxon>Actinomycetota</taxon>
        <taxon>Actinomycetes</taxon>
        <taxon>Micrococcales</taxon>
        <taxon>Microbacteriaceae</taxon>
        <taxon>Microbacterium</taxon>
    </lineage>
</organism>
<dbReference type="RefSeq" id="WP_311862720.1">
    <property type="nucleotide sequence ID" value="NZ_JAUZVV010000002.1"/>
</dbReference>
<keyword evidence="1" id="KW-0812">Transmembrane</keyword>
<feature type="transmembrane region" description="Helical" evidence="1">
    <location>
        <begin position="141"/>
        <end position="163"/>
    </location>
</feature>
<reference evidence="2 3" key="1">
    <citation type="submission" date="2023-08" db="EMBL/GenBank/DDBJ databases">
        <title>Microbacterium aquilitoris sp. nov. and Microbacterium gwkjibeachense sp. nov., isolated from beach.</title>
        <authorList>
            <person name="Lee S.D."/>
            <person name="Yang H."/>
            <person name="Kim I."/>
        </authorList>
    </citation>
    <scope>NUCLEOTIDE SEQUENCE [LARGE SCALE GENOMIC DNA]</scope>
    <source>
        <strain evidence="2 3">KSW4-11</strain>
    </source>
</reference>
<keyword evidence="3" id="KW-1185">Reference proteome</keyword>
<evidence type="ECO:0000313" key="2">
    <source>
        <dbReference type="EMBL" id="MDT3317697.1"/>
    </source>
</evidence>
<dbReference type="EMBL" id="JAUZVV010000002">
    <property type="protein sequence ID" value="MDT3317697.1"/>
    <property type="molecule type" value="Genomic_DNA"/>
</dbReference>
<keyword evidence="1" id="KW-0472">Membrane</keyword>
<proteinExistence type="predicted"/>
<evidence type="ECO:0000256" key="1">
    <source>
        <dbReference type="SAM" id="Phobius"/>
    </source>
</evidence>
<accession>A0ABU3GD09</accession>
<sequence length="172" mass="18985">MTLSNEGELARALDVPDLRNLSDEKKLEIAAMMDDIAEPLRSQLYDLIPGLRDAALEAVTAFERIYGLELDANDKNQKRLHDSLESTRSAIRDRLQREELSAEQEATLLAALARVDELAARKDTENKAFIADQARETRRGVALVQIGVPIATAIVVLGAQALLKSGNLRLPR</sequence>
<name>A0ABU3GD09_9MICO</name>